<dbReference type="Gene3D" id="3.90.226.10">
    <property type="entry name" value="2-enoyl-CoA Hydratase, Chain A, domain 1"/>
    <property type="match status" value="1"/>
</dbReference>
<evidence type="ECO:0000313" key="3">
    <source>
        <dbReference type="Proteomes" id="UP000790580"/>
    </source>
</evidence>
<protein>
    <recommendedName>
        <fullName evidence="1">Tail specific protease domain-containing protein</fullName>
    </recommendedName>
</protein>
<dbReference type="EMBL" id="JAHQCR010000063">
    <property type="protein sequence ID" value="MBU9722883.1"/>
    <property type="molecule type" value="Genomic_DNA"/>
</dbReference>
<sequence>MKKVILVFFTTIFFIIGCSEQTEGPVGDPLETYELLTRIVEDNRSYTEHDFDGVTDLLYDYTYSDDELPEEILQSLRFSMESKFQFSKEDMIEDVELMNSTLKYKYALYEFMGGDEAFAEAKYAIIEEINQMPDDLVNRSEFIQLLLKHYDFIEDTHFHIDQYPIEEGRHGIFLSEKYQFVPDGEGNFYLLNEDGSYTSKLSAVNGDKDVETYLKPTINEEGAIVYVPGIFTDEEEEFGWQLKMQGEKETEEVVTVTLEEVPYRPQGGSLFEMKEQEGIPYLTWRTMMVRRSDPFDYFDMIDTAEVLKDEPYFILDLRSNGGGNTLVVDQWLEKLFDDPVSLSSKLIRLFSNTGYTFVQDTVDLYDSYGYVFETFDETEDFYLFDQFDYPMDPQWELEYSPLATVEDNETHIFILIDRGTASAGEYITALLKNVNNTTVIGVNSAGAVRSGNTLLMELPNTTVDLSVPVVFMYEPDLVHKEAIGIEPDLWVDPEKVEERVIKLIHSEKRHLEELIGNVE</sequence>
<dbReference type="Proteomes" id="UP000790580">
    <property type="component" value="Unassembled WGS sequence"/>
</dbReference>
<gene>
    <name evidence="2" type="ORF">KS407_15810</name>
</gene>
<reference evidence="2 3" key="1">
    <citation type="submission" date="2021-06" db="EMBL/GenBank/DDBJ databases">
        <title>Bacillus sp. RD4P76, an endophyte from a halophyte.</title>
        <authorList>
            <person name="Sun J.-Q."/>
        </authorList>
    </citation>
    <scope>NUCLEOTIDE SEQUENCE [LARGE SCALE GENOMIC DNA]</scope>
    <source>
        <strain evidence="2 3">JCM 17098</strain>
    </source>
</reference>
<dbReference type="Pfam" id="PF03572">
    <property type="entry name" value="Peptidase_S41"/>
    <property type="match status" value="1"/>
</dbReference>
<organism evidence="2 3">
    <name type="scientific">Evansella alkalicola</name>
    <dbReference type="NCBI Taxonomy" id="745819"/>
    <lineage>
        <taxon>Bacteria</taxon>
        <taxon>Bacillati</taxon>
        <taxon>Bacillota</taxon>
        <taxon>Bacilli</taxon>
        <taxon>Bacillales</taxon>
        <taxon>Bacillaceae</taxon>
        <taxon>Evansella</taxon>
    </lineage>
</organism>
<evidence type="ECO:0000313" key="2">
    <source>
        <dbReference type="EMBL" id="MBU9722883.1"/>
    </source>
</evidence>
<dbReference type="RefSeq" id="WP_088073636.1">
    <property type="nucleotide sequence ID" value="NZ_JAHQCR010000063.1"/>
</dbReference>
<accession>A0ABS6JWL5</accession>
<feature type="domain" description="Tail specific protease" evidence="1">
    <location>
        <begin position="249"/>
        <end position="492"/>
    </location>
</feature>
<dbReference type="PANTHER" id="PTHR32060">
    <property type="entry name" value="TAIL-SPECIFIC PROTEASE"/>
    <property type="match status" value="1"/>
</dbReference>
<name>A0ABS6JWL5_9BACI</name>
<dbReference type="PANTHER" id="PTHR32060:SF30">
    <property type="entry name" value="CARBOXY-TERMINAL PROCESSING PROTEASE CTPA"/>
    <property type="match status" value="1"/>
</dbReference>
<comment type="caution">
    <text evidence="2">The sequence shown here is derived from an EMBL/GenBank/DDBJ whole genome shotgun (WGS) entry which is preliminary data.</text>
</comment>
<dbReference type="InterPro" id="IPR005151">
    <property type="entry name" value="Tail-specific_protease"/>
</dbReference>
<keyword evidence="3" id="KW-1185">Reference proteome</keyword>
<dbReference type="SUPFAM" id="SSF52096">
    <property type="entry name" value="ClpP/crotonase"/>
    <property type="match status" value="1"/>
</dbReference>
<dbReference type="InterPro" id="IPR029045">
    <property type="entry name" value="ClpP/crotonase-like_dom_sf"/>
</dbReference>
<proteinExistence type="predicted"/>
<dbReference type="PROSITE" id="PS51257">
    <property type="entry name" value="PROKAR_LIPOPROTEIN"/>
    <property type="match status" value="1"/>
</dbReference>
<evidence type="ECO:0000259" key="1">
    <source>
        <dbReference type="SMART" id="SM00245"/>
    </source>
</evidence>
<dbReference type="SMART" id="SM00245">
    <property type="entry name" value="TSPc"/>
    <property type="match status" value="1"/>
</dbReference>